<dbReference type="AlphaFoldDB" id="A0A2W6NDI0"/>
<accession>A0A2W6NDI0</accession>
<evidence type="ECO:0000256" key="4">
    <source>
        <dbReference type="SAM" id="SignalP"/>
    </source>
</evidence>
<protein>
    <submittedName>
        <fullName evidence="6">Beta-xylosidase</fullName>
    </submittedName>
</protein>
<dbReference type="RefSeq" id="WP_111272065.1">
    <property type="nucleotide sequence ID" value="NZ_QKWW01000062.1"/>
</dbReference>
<evidence type="ECO:0000256" key="2">
    <source>
        <dbReference type="ARBA" id="ARBA00022801"/>
    </source>
</evidence>
<dbReference type="Gene3D" id="2.115.10.20">
    <property type="entry name" value="Glycosyl hydrolase domain, family 43"/>
    <property type="match status" value="1"/>
</dbReference>
<dbReference type="Gene3D" id="2.60.120.260">
    <property type="entry name" value="Galactose-binding domain-like"/>
    <property type="match status" value="1"/>
</dbReference>
<evidence type="ECO:0000259" key="5">
    <source>
        <dbReference type="PROSITE" id="PS50022"/>
    </source>
</evidence>
<keyword evidence="4" id="KW-0732">Signal</keyword>
<feature type="signal peptide" evidence="4">
    <location>
        <begin position="1"/>
        <end position="28"/>
    </location>
</feature>
<dbReference type="InterPro" id="IPR006710">
    <property type="entry name" value="Glyco_hydro_43"/>
</dbReference>
<dbReference type="InterPro" id="IPR036195">
    <property type="entry name" value="AbfB_ABD_sf"/>
</dbReference>
<dbReference type="PROSITE" id="PS50022">
    <property type="entry name" value="FA58C_3"/>
    <property type="match status" value="1"/>
</dbReference>
<dbReference type="InterPro" id="IPR007934">
    <property type="entry name" value="AbfB_ABD"/>
</dbReference>
<dbReference type="GO" id="GO:0046556">
    <property type="term" value="F:alpha-L-arabinofuranosidase activity"/>
    <property type="evidence" value="ECO:0007669"/>
    <property type="project" value="InterPro"/>
</dbReference>
<evidence type="ECO:0000256" key="1">
    <source>
        <dbReference type="ARBA" id="ARBA00009865"/>
    </source>
</evidence>
<dbReference type="CDD" id="cd23399">
    <property type="entry name" value="beta-trefoil_ABD_ABFB"/>
    <property type="match status" value="1"/>
</dbReference>
<dbReference type="Proteomes" id="UP000249204">
    <property type="component" value="Unassembled WGS sequence"/>
</dbReference>
<feature type="domain" description="F5/8 type C" evidence="5">
    <location>
        <begin position="329"/>
        <end position="476"/>
    </location>
</feature>
<reference evidence="6 7" key="1">
    <citation type="submission" date="2018-06" db="EMBL/GenBank/DDBJ databases">
        <title>Isolation of heavy metals resistant Paenibacillus silvae NC2 from Gold-Copper mine in ZiJin, China.</title>
        <authorList>
            <person name="Xu J."/>
            <person name="Mazhar H.S."/>
            <person name="Rensing C."/>
        </authorList>
    </citation>
    <scope>NUCLEOTIDE SEQUENCE [LARGE SCALE GENOMIC DNA]</scope>
    <source>
        <strain evidence="6 7">NC2</strain>
    </source>
</reference>
<dbReference type="Pfam" id="PF05270">
    <property type="entry name" value="AbfB"/>
    <property type="match status" value="1"/>
</dbReference>
<gene>
    <name evidence="6" type="ORF">DN757_20605</name>
</gene>
<dbReference type="CDD" id="cd18822">
    <property type="entry name" value="GH43_CtGH43-like"/>
    <property type="match status" value="1"/>
</dbReference>
<name>A0A2W6NDI0_9BACL</name>
<dbReference type="Gene3D" id="2.80.10.50">
    <property type="match status" value="1"/>
</dbReference>
<comment type="similarity">
    <text evidence="1">Belongs to the glycosyl hydrolase 43 family.</text>
</comment>
<feature type="chain" id="PRO_5015887526" evidence="4">
    <location>
        <begin position="29"/>
        <end position="622"/>
    </location>
</feature>
<dbReference type="SUPFAM" id="SSF49785">
    <property type="entry name" value="Galactose-binding domain-like"/>
    <property type="match status" value="1"/>
</dbReference>
<evidence type="ECO:0000313" key="7">
    <source>
        <dbReference type="Proteomes" id="UP000249204"/>
    </source>
</evidence>
<dbReference type="GO" id="GO:0046373">
    <property type="term" value="P:L-arabinose metabolic process"/>
    <property type="evidence" value="ECO:0007669"/>
    <property type="project" value="InterPro"/>
</dbReference>
<organism evidence="6 7">
    <name type="scientific">Paenibacillus silvae</name>
    <dbReference type="NCBI Taxonomy" id="1325358"/>
    <lineage>
        <taxon>Bacteria</taxon>
        <taxon>Bacillati</taxon>
        <taxon>Bacillota</taxon>
        <taxon>Bacilli</taxon>
        <taxon>Bacillales</taxon>
        <taxon>Paenibacillaceae</taxon>
        <taxon>Paenibacillus</taxon>
    </lineage>
</organism>
<dbReference type="EMBL" id="QKWW01000062">
    <property type="protein sequence ID" value="PZT53759.1"/>
    <property type="molecule type" value="Genomic_DNA"/>
</dbReference>
<dbReference type="InterPro" id="IPR008979">
    <property type="entry name" value="Galactose-bd-like_sf"/>
</dbReference>
<keyword evidence="3" id="KW-0326">Glycosidase</keyword>
<keyword evidence="2" id="KW-0378">Hydrolase</keyword>
<evidence type="ECO:0000313" key="6">
    <source>
        <dbReference type="EMBL" id="PZT53759.1"/>
    </source>
</evidence>
<dbReference type="PANTHER" id="PTHR22925">
    <property type="entry name" value="GLYCOSYL HYDROLASE 43 FAMILY MEMBER"/>
    <property type="match status" value="1"/>
</dbReference>
<sequence length="622" mass="68480">MGKRKTVWLLVFALAFTLYGLHPERAGAASVTITNGTDWLDTAGNPIHANSGNMLQVGSTYYLYGEHAVGGKFDSVNVYTSTDLKNWTFSNAILTKDSATELASSKIERPKVIYNASTGQYVLWAHYENGTDYNLGRVAVATSSTPNGKFTYEGSFRPLDYESRDMTVFVDTDGTGYLVTASRKNGGANDTMAIFKMNASYTGIQSFEGWLFENAYREAPAVVKKGNRYYLFTSQAAGWYPNQGAYATATSMTGPWTALTPYGNPSAFGTQIHDIATIQGSSTTSYIYMADRWNPMNLGEHKHIWLPLTLNDANGTASLEWYTTWNIDAATGQITLPSLVNHAQGKAASASSTASGSSPSLVNDGNYQTSWVASSNSWPAWWQVDFGAPKTITEVDISWFMYKGSEGYYKYKIEISNDGVNYATLDRTNNLTYGFTTDAVQFTARYVRINMVNAVLWNNPGNWYTPTLHEVKMLGPSNPEATGYSQFVSHNVPDRMIRHANYVARIDANVSPALDAQFRVVPGLASSSGISLESINYPGYFLKRNTSNKIVLEAFANTTAYKGDATFLISPGWADSSKVSLQSFSQPGYYIRHYDYVLQLDTVNASSSTTVKGDATFARMNY</sequence>
<dbReference type="Pfam" id="PF00754">
    <property type="entry name" value="F5_F8_type_C"/>
    <property type="match status" value="1"/>
</dbReference>
<dbReference type="InterPro" id="IPR000421">
    <property type="entry name" value="FA58C"/>
</dbReference>
<dbReference type="Pfam" id="PF04616">
    <property type="entry name" value="Glyco_hydro_43"/>
    <property type="match status" value="1"/>
</dbReference>
<dbReference type="PANTHER" id="PTHR22925:SF3">
    <property type="entry name" value="GLYCOSYL HYDROLASE FAMILY PROTEIN 43"/>
    <property type="match status" value="1"/>
</dbReference>
<dbReference type="InterPro" id="IPR023296">
    <property type="entry name" value="Glyco_hydro_beta-prop_sf"/>
</dbReference>
<dbReference type="SUPFAM" id="SSF75005">
    <property type="entry name" value="Arabinanase/levansucrase/invertase"/>
    <property type="match status" value="1"/>
</dbReference>
<comment type="caution">
    <text evidence="6">The sequence shown here is derived from an EMBL/GenBank/DDBJ whole genome shotgun (WGS) entry which is preliminary data.</text>
</comment>
<proteinExistence type="inferred from homology"/>
<dbReference type="SUPFAM" id="SSF110221">
    <property type="entry name" value="AbfB domain"/>
    <property type="match status" value="1"/>
</dbReference>
<evidence type="ECO:0000256" key="3">
    <source>
        <dbReference type="ARBA" id="ARBA00023295"/>
    </source>
</evidence>